<dbReference type="GO" id="GO:0030677">
    <property type="term" value="C:ribonuclease P complex"/>
    <property type="evidence" value="ECO:0007669"/>
    <property type="project" value="TreeGrafter"/>
</dbReference>
<dbReference type="EMBL" id="FRDI01000002">
    <property type="protein sequence ID" value="SHN49361.1"/>
    <property type="molecule type" value="Genomic_DNA"/>
</dbReference>
<evidence type="ECO:0000313" key="9">
    <source>
        <dbReference type="Proteomes" id="UP000186469"/>
    </source>
</evidence>
<dbReference type="AlphaFoldDB" id="A0A1M7RT13"/>
<organism evidence="8 9">
    <name type="scientific">Desulfovibrio litoralis DSM 11393</name>
    <dbReference type="NCBI Taxonomy" id="1121455"/>
    <lineage>
        <taxon>Bacteria</taxon>
        <taxon>Pseudomonadati</taxon>
        <taxon>Thermodesulfobacteriota</taxon>
        <taxon>Desulfovibrionia</taxon>
        <taxon>Desulfovibrionales</taxon>
        <taxon>Desulfovibrionaceae</taxon>
        <taxon>Desulfovibrio</taxon>
    </lineage>
</organism>
<protein>
    <recommendedName>
        <fullName evidence="7">Ribonuclease P protein component</fullName>
        <ecNumber evidence="7">3.1.26.5</ecNumber>
    </recommendedName>
</protein>
<proteinExistence type="predicted"/>
<keyword evidence="6" id="KW-0694">RNA-binding</keyword>
<dbReference type="GO" id="GO:0000049">
    <property type="term" value="F:tRNA binding"/>
    <property type="evidence" value="ECO:0007669"/>
    <property type="project" value="InterPro"/>
</dbReference>
<evidence type="ECO:0000256" key="4">
    <source>
        <dbReference type="ARBA" id="ARBA00022759"/>
    </source>
</evidence>
<dbReference type="PANTHER" id="PTHR33992:SF1">
    <property type="entry name" value="RIBONUCLEASE P PROTEIN COMPONENT"/>
    <property type="match status" value="1"/>
</dbReference>
<evidence type="ECO:0000256" key="7">
    <source>
        <dbReference type="NCBIfam" id="TIGR00188"/>
    </source>
</evidence>
<dbReference type="GO" id="GO:0004526">
    <property type="term" value="F:ribonuclease P activity"/>
    <property type="evidence" value="ECO:0007669"/>
    <property type="project" value="UniProtKB-UniRule"/>
</dbReference>
<keyword evidence="9" id="KW-1185">Reference proteome</keyword>
<dbReference type="InterPro" id="IPR020539">
    <property type="entry name" value="RNase_P_CS"/>
</dbReference>
<dbReference type="EC" id="3.1.26.5" evidence="7"/>
<dbReference type="PANTHER" id="PTHR33992">
    <property type="entry name" value="RIBONUCLEASE P PROTEIN COMPONENT"/>
    <property type="match status" value="1"/>
</dbReference>
<dbReference type="NCBIfam" id="TIGR00188">
    <property type="entry name" value="rnpA"/>
    <property type="match status" value="1"/>
</dbReference>
<dbReference type="PROSITE" id="PS00648">
    <property type="entry name" value="RIBONUCLEASE_P"/>
    <property type="match status" value="1"/>
</dbReference>
<keyword evidence="5" id="KW-0378">Hydrolase</keyword>
<keyword evidence="4" id="KW-0255">Endonuclease</keyword>
<evidence type="ECO:0000256" key="2">
    <source>
        <dbReference type="ARBA" id="ARBA00022694"/>
    </source>
</evidence>
<dbReference type="SUPFAM" id="SSF54211">
    <property type="entry name" value="Ribosomal protein S5 domain 2-like"/>
    <property type="match status" value="1"/>
</dbReference>
<dbReference type="GO" id="GO:0042781">
    <property type="term" value="F:3'-tRNA processing endoribonuclease activity"/>
    <property type="evidence" value="ECO:0007669"/>
    <property type="project" value="TreeGrafter"/>
</dbReference>
<name>A0A1M7RT13_9BACT</name>
<dbReference type="Gene3D" id="3.30.230.10">
    <property type="match status" value="1"/>
</dbReference>
<evidence type="ECO:0000256" key="3">
    <source>
        <dbReference type="ARBA" id="ARBA00022722"/>
    </source>
</evidence>
<keyword evidence="2" id="KW-0819">tRNA processing</keyword>
<dbReference type="InterPro" id="IPR014721">
    <property type="entry name" value="Ribsml_uS5_D2-typ_fold_subgr"/>
</dbReference>
<dbReference type="InterPro" id="IPR000100">
    <property type="entry name" value="RNase_P"/>
</dbReference>
<dbReference type="Proteomes" id="UP000186469">
    <property type="component" value="Unassembled WGS sequence"/>
</dbReference>
<evidence type="ECO:0000256" key="1">
    <source>
        <dbReference type="ARBA" id="ARBA00002663"/>
    </source>
</evidence>
<evidence type="ECO:0000313" key="8">
    <source>
        <dbReference type="EMBL" id="SHN49361.1"/>
    </source>
</evidence>
<evidence type="ECO:0000256" key="5">
    <source>
        <dbReference type="ARBA" id="ARBA00022801"/>
    </source>
</evidence>
<dbReference type="InterPro" id="IPR020568">
    <property type="entry name" value="Ribosomal_Su5_D2-typ_SF"/>
</dbReference>
<comment type="function">
    <text evidence="1">RNaseP catalyzes the removal of the 5'-leader sequence from pre-tRNA to produce the mature 5'-terminus. It can also cleave other RNA substrates such as 4.5S RNA. The protein component plays an auxiliary but essential role in vivo by binding to the 5'-leader sequence and broadening the substrate specificity of the ribozyme.</text>
</comment>
<dbReference type="Pfam" id="PF00825">
    <property type="entry name" value="Ribonuclease_P"/>
    <property type="match status" value="1"/>
</dbReference>
<gene>
    <name evidence="8" type="ORF">SAMN02745728_00125</name>
</gene>
<evidence type="ECO:0000256" key="6">
    <source>
        <dbReference type="ARBA" id="ARBA00022884"/>
    </source>
</evidence>
<dbReference type="STRING" id="1121455.SAMN02745728_00125"/>
<reference evidence="8 9" key="1">
    <citation type="submission" date="2016-12" db="EMBL/GenBank/DDBJ databases">
        <authorList>
            <person name="Song W.-J."/>
            <person name="Kurnit D.M."/>
        </authorList>
    </citation>
    <scope>NUCLEOTIDE SEQUENCE [LARGE SCALE GENOMIC DNA]</scope>
    <source>
        <strain evidence="8 9">DSM 11393</strain>
    </source>
</reference>
<keyword evidence="3" id="KW-0540">Nuclease</keyword>
<sequence length="80" mass="9393">MKWRLGLAVGRKIGSAVKRNRVKRVLREFFRLNQYDIPNGFDYVVIPKKHLHAKLINLKMVETELFSLLNSKLLIKLSTE</sequence>
<accession>A0A1M7RT13</accession>